<keyword evidence="1" id="KW-1133">Transmembrane helix</keyword>
<keyword evidence="3" id="KW-1185">Reference proteome</keyword>
<feature type="transmembrane region" description="Helical" evidence="1">
    <location>
        <begin position="62"/>
        <end position="81"/>
    </location>
</feature>
<keyword evidence="1" id="KW-0812">Transmembrane</keyword>
<organism evidence="2 3">
    <name type="scientific">Capnocytophaga bilenii</name>
    <dbReference type="NCBI Taxonomy" id="2819369"/>
    <lineage>
        <taxon>Bacteria</taxon>
        <taxon>Pseudomonadati</taxon>
        <taxon>Bacteroidota</taxon>
        <taxon>Flavobacteriia</taxon>
        <taxon>Flavobacteriales</taxon>
        <taxon>Flavobacteriaceae</taxon>
        <taxon>Capnocytophaga</taxon>
    </lineage>
</organism>
<protein>
    <submittedName>
        <fullName evidence="2">Phage holin family protein</fullName>
    </submittedName>
</protein>
<dbReference type="Proteomes" id="UP000681610">
    <property type="component" value="Unassembled WGS sequence"/>
</dbReference>
<feature type="transmembrane region" description="Helical" evidence="1">
    <location>
        <begin position="87"/>
        <end position="108"/>
    </location>
</feature>
<accession>A0ABS3Q128</accession>
<reference evidence="2 3" key="1">
    <citation type="submission" date="2021-03" db="EMBL/GenBank/DDBJ databases">
        <title>Isolation and description of Capnocytophaga bilenii sp. nov., a novel Capnocytophaga species, isolated from a gingivitis subject.</title>
        <authorList>
            <person name="Antezack A."/>
            <person name="Monnet-Corti V."/>
            <person name="La Scola B."/>
        </authorList>
    </citation>
    <scope>NUCLEOTIDE SEQUENCE [LARGE SCALE GENOMIC DNA]</scope>
    <source>
        <strain evidence="2 3">Marseille-Q4570</strain>
    </source>
</reference>
<dbReference type="EMBL" id="JAGDYP010000009">
    <property type="protein sequence ID" value="MBO1884943.1"/>
    <property type="molecule type" value="Genomic_DNA"/>
</dbReference>
<dbReference type="RefSeq" id="WP_009416084.1">
    <property type="nucleotide sequence ID" value="NZ_CAUQMC010000010.1"/>
</dbReference>
<evidence type="ECO:0000256" key="1">
    <source>
        <dbReference type="SAM" id="Phobius"/>
    </source>
</evidence>
<dbReference type="Pfam" id="PF04020">
    <property type="entry name" value="Phage_holin_4_2"/>
    <property type="match status" value="1"/>
</dbReference>
<dbReference type="InterPro" id="IPR007165">
    <property type="entry name" value="Phage_holin_4_2"/>
</dbReference>
<keyword evidence="1" id="KW-0472">Membrane</keyword>
<sequence>MRYIIGLFVTATIVFLLGSLRVGAEIQNYESALWVALVLSVLNIVVRPILTLISLPITFMTLGLFLLVINAIIVLLAAQLVEGFQVFGFWGAVMFSTCLSLSQTLAFAPFEKDKVEN</sequence>
<evidence type="ECO:0000313" key="3">
    <source>
        <dbReference type="Proteomes" id="UP000681610"/>
    </source>
</evidence>
<feature type="transmembrane region" description="Helical" evidence="1">
    <location>
        <begin position="33"/>
        <end position="55"/>
    </location>
</feature>
<comment type="caution">
    <text evidence="2">The sequence shown here is derived from an EMBL/GenBank/DDBJ whole genome shotgun (WGS) entry which is preliminary data.</text>
</comment>
<proteinExistence type="predicted"/>
<evidence type="ECO:0000313" key="2">
    <source>
        <dbReference type="EMBL" id="MBO1884943.1"/>
    </source>
</evidence>
<name>A0ABS3Q128_9FLAO</name>
<dbReference type="PANTHER" id="PTHR37309:SF1">
    <property type="entry name" value="SLR0284 PROTEIN"/>
    <property type="match status" value="1"/>
</dbReference>
<dbReference type="PANTHER" id="PTHR37309">
    <property type="entry name" value="SLR0284 PROTEIN"/>
    <property type="match status" value="1"/>
</dbReference>
<gene>
    <name evidence="2" type="ORF">J4N46_11100</name>
</gene>